<evidence type="ECO:0000313" key="1">
    <source>
        <dbReference type="EMBL" id="HIW01519.1"/>
    </source>
</evidence>
<dbReference type="AlphaFoldDB" id="A0A9D1TQK4"/>
<dbReference type="Pfam" id="PF07352">
    <property type="entry name" value="Phage_Mu_Gam"/>
    <property type="match status" value="1"/>
</dbReference>
<reference evidence="1" key="1">
    <citation type="journal article" date="2021" name="PeerJ">
        <title>Extensive microbial diversity within the chicken gut microbiome revealed by metagenomics and culture.</title>
        <authorList>
            <person name="Gilroy R."/>
            <person name="Ravi A."/>
            <person name="Getino M."/>
            <person name="Pursley I."/>
            <person name="Horton D.L."/>
            <person name="Alikhan N.F."/>
            <person name="Baker D."/>
            <person name="Gharbi K."/>
            <person name="Hall N."/>
            <person name="Watson M."/>
            <person name="Adriaenssens E.M."/>
            <person name="Foster-Nyarko E."/>
            <person name="Jarju S."/>
            <person name="Secka A."/>
            <person name="Antonio M."/>
            <person name="Oren A."/>
            <person name="Chaudhuri R.R."/>
            <person name="La Ragione R."/>
            <person name="Hildebrand F."/>
            <person name="Pallen M.J."/>
        </authorList>
    </citation>
    <scope>NUCLEOTIDE SEQUENCE</scope>
    <source>
        <strain evidence="1">ChiHecec2B26-446</strain>
    </source>
</reference>
<proteinExistence type="predicted"/>
<dbReference type="Proteomes" id="UP000886752">
    <property type="component" value="Unassembled WGS sequence"/>
</dbReference>
<evidence type="ECO:0000313" key="2">
    <source>
        <dbReference type="Proteomes" id="UP000886752"/>
    </source>
</evidence>
<dbReference type="Gene3D" id="1.20.5.170">
    <property type="match status" value="1"/>
</dbReference>
<accession>A0A9D1TQK4</accession>
<organism evidence="1 2">
    <name type="scientific">Candidatus Desulfovibrio intestinipullorum</name>
    <dbReference type="NCBI Taxonomy" id="2838536"/>
    <lineage>
        <taxon>Bacteria</taxon>
        <taxon>Pseudomonadati</taxon>
        <taxon>Thermodesulfobacteriota</taxon>
        <taxon>Desulfovibrionia</taxon>
        <taxon>Desulfovibrionales</taxon>
        <taxon>Desulfovibrionaceae</taxon>
        <taxon>Desulfovibrio</taxon>
    </lineage>
</organism>
<protein>
    <submittedName>
        <fullName evidence="1">Host-nuclease inhibitor Gam family protein</fullName>
    </submittedName>
</protein>
<reference evidence="1" key="2">
    <citation type="submission" date="2021-04" db="EMBL/GenBank/DDBJ databases">
        <authorList>
            <person name="Gilroy R."/>
        </authorList>
    </citation>
    <scope>NUCLEOTIDE SEQUENCE</scope>
    <source>
        <strain evidence="1">ChiHecec2B26-446</strain>
    </source>
</reference>
<dbReference type="InterPro" id="IPR009951">
    <property type="entry name" value="Host-nuc_inhib_Gam"/>
</dbReference>
<name>A0A9D1TQK4_9BACT</name>
<sequence length="173" mass="18966">MARIKPTPCIVADRAQCEGALAEMAALDRKIATIENGMREAIDTAKAQAAQAANPLQARRKELADAIAVYAKLNRLDLFTKQKSLDMGFGVIGFRASTKIVQVRGVTAEMTLAKLHEFNFADGIRIKEEINKDAALGWPDGRLELVGLKRQQQDQFFIEIRKDAVPDGAVATN</sequence>
<dbReference type="GO" id="GO:0042262">
    <property type="term" value="P:DNA protection"/>
    <property type="evidence" value="ECO:0007669"/>
    <property type="project" value="InterPro"/>
</dbReference>
<gene>
    <name evidence="1" type="ORF">H9894_10105</name>
</gene>
<dbReference type="GO" id="GO:0003690">
    <property type="term" value="F:double-stranded DNA binding"/>
    <property type="evidence" value="ECO:0007669"/>
    <property type="project" value="InterPro"/>
</dbReference>
<comment type="caution">
    <text evidence="1">The sequence shown here is derived from an EMBL/GenBank/DDBJ whole genome shotgun (WGS) entry which is preliminary data.</text>
</comment>
<dbReference type="SUPFAM" id="SSF161266">
    <property type="entry name" value="Gam-like"/>
    <property type="match status" value="1"/>
</dbReference>
<dbReference type="EMBL" id="DXHV01000083">
    <property type="protein sequence ID" value="HIW01519.1"/>
    <property type="molecule type" value="Genomic_DNA"/>
</dbReference>